<keyword evidence="4 6" id="KW-1133">Transmembrane helix</keyword>
<evidence type="ECO:0000313" key="8">
    <source>
        <dbReference type="Proteomes" id="UP000305888"/>
    </source>
</evidence>
<gene>
    <name evidence="7" type="ORF">FDP22_04135</name>
</gene>
<dbReference type="InterPro" id="IPR001851">
    <property type="entry name" value="ABC_transp_permease"/>
</dbReference>
<dbReference type="GO" id="GO:0005886">
    <property type="term" value="C:plasma membrane"/>
    <property type="evidence" value="ECO:0007669"/>
    <property type="project" value="UniProtKB-SubCell"/>
</dbReference>
<dbReference type="PANTHER" id="PTHR30482">
    <property type="entry name" value="HIGH-AFFINITY BRANCHED-CHAIN AMINO ACID TRANSPORT SYSTEM PERMEASE"/>
    <property type="match status" value="1"/>
</dbReference>
<evidence type="ECO:0000256" key="6">
    <source>
        <dbReference type="SAM" id="Phobius"/>
    </source>
</evidence>
<feature type="transmembrane region" description="Helical" evidence="6">
    <location>
        <begin position="37"/>
        <end position="54"/>
    </location>
</feature>
<dbReference type="Proteomes" id="UP000305888">
    <property type="component" value="Chromosome"/>
</dbReference>
<dbReference type="OrthoDB" id="9034298at2"/>
<dbReference type="KEGG" id="ppru:FDP22_04135"/>
<dbReference type="InterPro" id="IPR043428">
    <property type="entry name" value="LivM-like"/>
</dbReference>
<feature type="transmembrane region" description="Helical" evidence="6">
    <location>
        <begin position="115"/>
        <end position="132"/>
    </location>
</feature>
<keyword evidence="2" id="KW-1003">Cell membrane</keyword>
<keyword evidence="3 6" id="KW-0812">Transmembrane</keyword>
<feature type="transmembrane region" description="Helical" evidence="6">
    <location>
        <begin position="174"/>
        <end position="193"/>
    </location>
</feature>
<dbReference type="RefSeq" id="WP_138578517.1">
    <property type="nucleotide sequence ID" value="NZ_CP040818.1"/>
</dbReference>
<reference evidence="7 8" key="1">
    <citation type="submission" date="2019-06" db="EMBL/GenBank/DDBJ databases">
        <title>Genome sequence of Rhodobacteraceae bacterium D4M1.</title>
        <authorList>
            <person name="Cao J."/>
        </authorList>
    </citation>
    <scope>NUCLEOTIDE SEQUENCE [LARGE SCALE GENOMIC DNA]</scope>
    <source>
        <strain evidence="7 8">D4M1</strain>
    </source>
</reference>
<feature type="transmembrane region" description="Helical" evidence="6">
    <location>
        <begin position="89"/>
        <end position="108"/>
    </location>
</feature>
<comment type="subcellular location">
    <subcellularLocation>
        <location evidence="1">Cell membrane</location>
        <topology evidence="1">Multi-pass membrane protein</topology>
    </subcellularLocation>
</comment>
<dbReference type="AlphaFoldDB" id="A0A5B8FRQ9"/>
<evidence type="ECO:0000256" key="4">
    <source>
        <dbReference type="ARBA" id="ARBA00022989"/>
    </source>
</evidence>
<protein>
    <submittedName>
        <fullName evidence="7">Urea ABC transporter</fullName>
    </submittedName>
</protein>
<evidence type="ECO:0000256" key="3">
    <source>
        <dbReference type="ARBA" id="ARBA00022692"/>
    </source>
</evidence>
<feature type="transmembrane region" description="Helical" evidence="6">
    <location>
        <begin position="12"/>
        <end position="31"/>
    </location>
</feature>
<sequence length="348" mass="38260">MEKPVVKDPGFYIMVLIGVLIMFGAPIWFDLFTIMQVTQYVVLSVYALSLAYIWGFGGILSFGQSCFFGLGAYTFAVASINMGETTFPFILSFVLPAAFGAALGYFMFYGRLSDVYLGVVTMVVTLIFWKIINHTAGPEYSIGDARLGGFNGIPSIPILNMPGDPEAWLDPAQMFSFFMFLLIVVYIGLRVLIASDFGRVSVGIRENETRSSLLGYDVRRHKVIIFALGSGIAGMAGAMWATYQTFIDPNAFSLEMSAKALIWVMAGGVGTLVGPIMGVILLQWLSLKLGTLQFLNNFVILGAILMVLVLVLPRGLVPSFRHWALTGWEMFRRRERSAPPAKEVASDV</sequence>
<organism evidence="7 8">
    <name type="scientific">Paroceanicella profunda</name>
    <dbReference type="NCBI Taxonomy" id="2579971"/>
    <lineage>
        <taxon>Bacteria</taxon>
        <taxon>Pseudomonadati</taxon>
        <taxon>Pseudomonadota</taxon>
        <taxon>Alphaproteobacteria</taxon>
        <taxon>Rhodobacterales</taxon>
        <taxon>Paracoccaceae</taxon>
        <taxon>Paroceanicella</taxon>
    </lineage>
</organism>
<evidence type="ECO:0000256" key="1">
    <source>
        <dbReference type="ARBA" id="ARBA00004651"/>
    </source>
</evidence>
<evidence type="ECO:0000256" key="2">
    <source>
        <dbReference type="ARBA" id="ARBA00022475"/>
    </source>
</evidence>
<accession>A0A5B8FRQ9</accession>
<dbReference type="EMBL" id="CP040818">
    <property type="protein sequence ID" value="QDL91045.1"/>
    <property type="molecule type" value="Genomic_DNA"/>
</dbReference>
<dbReference type="PANTHER" id="PTHR30482:SF17">
    <property type="entry name" value="ABC TRANSPORTER ATP-BINDING PROTEIN"/>
    <property type="match status" value="1"/>
</dbReference>
<dbReference type="GO" id="GO:0015658">
    <property type="term" value="F:branched-chain amino acid transmembrane transporter activity"/>
    <property type="evidence" value="ECO:0007669"/>
    <property type="project" value="InterPro"/>
</dbReference>
<name>A0A5B8FRQ9_9RHOB</name>
<dbReference type="Pfam" id="PF02653">
    <property type="entry name" value="BPD_transp_2"/>
    <property type="match status" value="1"/>
</dbReference>
<proteinExistence type="predicted"/>
<dbReference type="CDD" id="cd06581">
    <property type="entry name" value="TM_PBP1_LivM_like"/>
    <property type="match status" value="1"/>
</dbReference>
<evidence type="ECO:0000256" key="5">
    <source>
        <dbReference type="ARBA" id="ARBA00023136"/>
    </source>
</evidence>
<keyword evidence="8" id="KW-1185">Reference proteome</keyword>
<feature type="transmembrane region" description="Helical" evidence="6">
    <location>
        <begin position="261"/>
        <end position="282"/>
    </location>
</feature>
<evidence type="ECO:0000313" key="7">
    <source>
        <dbReference type="EMBL" id="QDL91045.1"/>
    </source>
</evidence>
<feature type="transmembrane region" description="Helical" evidence="6">
    <location>
        <begin position="294"/>
        <end position="313"/>
    </location>
</feature>
<feature type="transmembrane region" description="Helical" evidence="6">
    <location>
        <begin position="223"/>
        <end position="241"/>
    </location>
</feature>
<keyword evidence="5 6" id="KW-0472">Membrane</keyword>